<accession>A0ABZ2ASA3</accession>
<feature type="compositionally biased region" description="Polar residues" evidence="5">
    <location>
        <begin position="1052"/>
        <end position="1061"/>
    </location>
</feature>
<dbReference type="EC" id="3.1.3.36" evidence="3"/>
<dbReference type="PANTHER" id="PTHR11200">
    <property type="entry name" value="INOSITOL 5-PHOSPHATASE"/>
    <property type="match status" value="1"/>
</dbReference>
<feature type="compositionally biased region" description="Pro residues" evidence="5">
    <location>
        <begin position="1038"/>
        <end position="1048"/>
    </location>
</feature>
<evidence type="ECO:0000256" key="1">
    <source>
        <dbReference type="ARBA" id="ARBA00008943"/>
    </source>
</evidence>
<dbReference type="EMBL" id="CP143807">
    <property type="protein sequence ID" value="WVO20211.1"/>
    <property type="molecule type" value="Genomic_DNA"/>
</dbReference>
<gene>
    <name evidence="7" type="ORF">IAS62_001504</name>
</gene>
<feature type="domain" description="SAC" evidence="6">
    <location>
        <begin position="171"/>
        <end position="539"/>
    </location>
</feature>
<feature type="region of interest" description="Disordered" evidence="5">
    <location>
        <begin position="972"/>
        <end position="1315"/>
    </location>
</feature>
<dbReference type="SMART" id="SM00128">
    <property type="entry name" value="IPPc"/>
    <property type="match status" value="1"/>
</dbReference>
<keyword evidence="8" id="KW-1185">Reference proteome</keyword>
<protein>
    <recommendedName>
        <fullName evidence="3">phosphoinositide 5-phosphatase</fullName>
        <ecNumber evidence="3">3.1.3.36</ecNumber>
    </recommendedName>
</protein>
<proteinExistence type="inferred from homology"/>
<dbReference type="Pfam" id="PF02383">
    <property type="entry name" value="Syja_N"/>
    <property type="match status" value="1"/>
</dbReference>
<dbReference type="PROSITE" id="PS50275">
    <property type="entry name" value="SAC"/>
    <property type="match status" value="1"/>
</dbReference>
<evidence type="ECO:0000313" key="8">
    <source>
        <dbReference type="Proteomes" id="UP001432216"/>
    </source>
</evidence>
<evidence type="ECO:0000256" key="3">
    <source>
        <dbReference type="ARBA" id="ARBA00013044"/>
    </source>
</evidence>
<dbReference type="Proteomes" id="UP001432216">
    <property type="component" value="Chromosome 2"/>
</dbReference>
<feature type="compositionally biased region" description="Basic and acidic residues" evidence="5">
    <location>
        <begin position="1245"/>
        <end position="1255"/>
    </location>
</feature>
<dbReference type="RefSeq" id="XP_064719451.1">
    <property type="nucleotide sequence ID" value="XM_064863379.1"/>
</dbReference>
<dbReference type="Pfam" id="PF22669">
    <property type="entry name" value="Exo_endo_phos2"/>
    <property type="match status" value="1"/>
</dbReference>
<comment type="similarity">
    <text evidence="1">Belongs to the synaptojanin family.</text>
</comment>
<dbReference type="InterPro" id="IPR002013">
    <property type="entry name" value="SAC_dom"/>
</dbReference>
<dbReference type="InterPro" id="IPR036691">
    <property type="entry name" value="Endo/exonu/phosph_ase_sf"/>
</dbReference>
<feature type="compositionally biased region" description="Low complexity" evidence="5">
    <location>
        <begin position="984"/>
        <end position="995"/>
    </location>
</feature>
<evidence type="ECO:0000256" key="5">
    <source>
        <dbReference type="SAM" id="MobiDB-lite"/>
    </source>
</evidence>
<evidence type="ECO:0000256" key="2">
    <source>
        <dbReference type="ARBA" id="ARBA00009678"/>
    </source>
</evidence>
<sequence length="1315" mass="142794">MPGALYLRPSPRAFFLVTDSHALVFRQPFSSESKASRGVVVAEFLSLEEVDFNDLVKVRGRVDGVLGVVSVPSERSPVPEIFLLLLNHSATLSPLIPSSSLQPSRIISVEFHSLSSSFWDQPGLTNAARSLDYGYDDEYDEVSATYAAAGGNAALISAAQQAGVQHPCNGMKKYLESGSFFFSQDCKWDISSRLSSSSNWIKEQQFNSGGGHPLEDFDERFVWNKSLLEPFLDFRKGLDEEMRQNLDEQAMLIPIIQGFCGSLPIHTGRSSLSALGMISRLSWKRAGARFRTRGIDDDGQVANFVETEVLLALEGVCMSYVQVRGSVPLFWQQPSAGLGTLQQRVEITRPPQATQPAFDKHFLELLSEYNSIHAINLLGQKDAEAMLSQAYSSHLASLKSALDSAPVGEKERMNVAQHGALELSPYDFHSAVRLGGHDKVRYDFDRNLREVVDSREKFGWTVVDMENGDVVEEQQGVFRTNCLDCLDRTNYVQDVLSTLTIISFLSSISSPLLSSPTLWSAHRELWADNGDRLSKIYAGTGAINTSATRSGKKTFAGLLSDATKSVGRAYINNFQDKGKQAAIDMLLGMMAGQRPVVLFDPIRESVQAALATRANEYSSNRKVTVFCGTWNLNGKTPNEALDSWLFPPNASEPDIYMIAFQEIVELTAGQILQTDPAKKRMWEKFIMDTFAMRKGGKDSDYMLFRGDQLVGTALIIIVKKHLAPHIQNIESATKKTGLQGLSGNKGGVAIRLNLFDSTVCFVTCHLAAGHSNVGDRNADWRTVVGGTRFLRGKVIEDHEIIIWAADFNYRISLPNLEVRDLIKANDLDVLLGADQLLKAMDAGEVFMGYDEGPIQFLPTYKYDNGTNNYDTSEKQRVPAWTDRVLFKGSALRLQEYARAELMTSDHRPVYAVFEATIREIDRAKKEKIAKELVHSLVKSGGENKIAAKVGVEVGNVGARDLAKGDLAKVALLPSKNPRYPPRPSSSASASEKSSPTLAAGRVRSISTLQPPSTSASNSLRALAPSRSTSSLSLKERPTPPLPPRPNLPCKPSQSFLHSPTKPSIRLQAPLSIPVPPASHPRSTSHASANRADSSPSVTSAYPRVPSPVTPSSTGDFVIIPQPPTSDLNASAGTRHAPPLPPRVVTPAATKISPAENTVKTNDEQKAQTRRGAPPVPRKSLDINGSPPKGLMSPVTPDVVKPKNVSAGRAGTNVNIGASTRPIPPKPLTKTSSGSVEAMVALLNGKENKKTNDDMRTSNPQVNSMTLTSAGAEQSGGSESAVTEMADVSTSPKSKKPAPVVPKKPVALTAQSSKGS</sequence>
<dbReference type="SUPFAM" id="SSF56219">
    <property type="entry name" value="DNase I-like"/>
    <property type="match status" value="1"/>
</dbReference>
<dbReference type="GeneID" id="89988279"/>
<feature type="compositionally biased region" description="Polar residues" evidence="5">
    <location>
        <begin position="1004"/>
        <end position="1032"/>
    </location>
</feature>
<dbReference type="Gene3D" id="3.60.10.10">
    <property type="entry name" value="Endonuclease/exonuclease/phosphatase"/>
    <property type="match status" value="1"/>
</dbReference>
<evidence type="ECO:0000259" key="6">
    <source>
        <dbReference type="PROSITE" id="PS50275"/>
    </source>
</evidence>
<reference evidence="7 8" key="1">
    <citation type="submission" date="2024-01" db="EMBL/GenBank/DDBJ databases">
        <title>Comparative genomics of Cryptococcus and Kwoniella reveals pathogenesis evolution and contrasting modes of karyotype evolution via chromosome fusion or intercentromeric recombination.</title>
        <authorList>
            <person name="Coelho M.A."/>
            <person name="David-Palma M."/>
            <person name="Shea T."/>
            <person name="Bowers K."/>
            <person name="McGinley-Smith S."/>
            <person name="Mohammad A.W."/>
            <person name="Gnirke A."/>
            <person name="Yurkov A.M."/>
            <person name="Nowrousian M."/>
            <person name="Sun S."/>
            <person name="Cuomo C.A."/>
            <person name="Heitman J."/>
        </authorList>
    </citation>
    <scope>NUCLEOTIDE SEQUENCE [LARGE SCALE GENOMIC DNA]</scope>
    <source>
        <strain evidence="7 8">7685027</strain>
    </source>
</reference>
<dbReference type="InterPro" id="IPR000300">
    <property type="entry name" value="IPPc"/>
</dbReference>
<dbReference type="PANTHER" id="PTHR11200:SF257">
    <property type="entry name" value="PHOSPHOINOSITIDE 5-PHOSPHATASE"/>
    <property type="match status" value="1"/>
</dbReference>
<feature type="compositionally biased region" description="Low complexity" evidence="5">
    <location>
        <begin position="1296"/>
        <end position="1306"/>
    </location>
</feature>
<comment type="similarity">
    <text evidence="2">In the central section; belongs to the inositol 1,4,5-trisphosphate 5-phosphatase family.</text>
</comment>
<evidence type="ECO:0000256" key="4">
    <source>
        <dbReference type="ARBA" id="ARBA00022801"/>
    </source>
</evidence>
<dbReference type="InterPro" id="IPR046985">
    <property type="entry name" value="IP5"/>
</dbReference>
<name>A0ABZ2ASA3_9TREE</name>
<keyword evidence="4" id="KW-0378">Hydrolase</keyword>
<feature type="compositionally biased region" description="Low complexity" evidence="5">
    <location>
        <begin position="1268"/>
        <end position="1280"/>
    </location>
</feature>
<feature type="compositionally biased region" description="Polar residues" evidence="5">
    <location>
        <begin position="1256"/>
        <end position="1267"/>
    </location>
</feature>
<organism evidence="7 8">
    <name type="scientific">Cryptococcus decagattii</name>
    <dbReference type="NCBI Taxonomy" id="1859122"/>
    <lineage>
        <taxon>Eukaryota</taxon>
        <taxon>Fungi</taxon>
        <taxon>Dikarya</taxon>
        <taxon>Basidiomycota</taxon>
        <taxon>Agaricomycotina</taxon>
        <taxon>Tremellomycetes</taxon>
        <taxon>Tremellales</taxon>
        <taxon>Cryptococcaceae</taxon>
        <taxon>Cryptococcus</taxon>
        <taxon>Cryptococcus gattii species complex</taxon>
    </lineage>
</organism>
<evidence type="ECO:0000313" key="7">
    <source>
        <dbReference type="EMBL" id="WVO20211.1"/>
    </source>
</evidence>
<feature type="compositionally biased region" description="Polar residues" evidence="5">
    <location>
        <begin position="1080"/>
        <end position="1099"/>
    </location>
</feature>